<proteinExistence type="predicted"/>
<dbReference type="OrthoDB" id="1417601at2"/>
<evidence type="ECO:0000256" key="1">
    <source>
        <dbReference type="SAM" id="MobiDB-lite"/>
    </source>
</evidence>
<dbReference type="AlphaFoldDB" id="A0A316X212"/>
<evidence type="ECO:0000313" key="3">
    <source>
        <dbReference type="Proteomes" id="UP000236182"/>
    </source>
</evidence>
<sequence>MSTKALEFLTTDWESPQEEFNTGLVVFINHGGGRHLSRSYNTKGFTPQNLENLKYDLKKLLNIKDQDIRNFKLEKEKVPELPPHDLEIVLAENKDAFTKFLDEIEKDAKGGLKLYAQYPFLRSKECPNEFKILVSDAITAFDSYKAAHEELFTKVASVVEPQLTEVEIFNIANELLEDFQLNREIHEELKHYAENSEILGEHEIFADLKLDRSISAMTPAELSNRFNNLKSYVSRTKGKITKNKDPQKTEELKKELAGYEKEKDLVHKKLNEKE</sequence>
<dbReference type="RefSeq" id="WP_109618087.1">
    <property type="nucleotide sequence ID" value="NZ_PPEI02000001.1"/>
</dbReference>
<dbReference type="EMBL" id="PPEI02000001">
    <property type="protein sequence ID" value="PWN67597.1"/>
    <property type="molecule type" value="Genomic_DNA"/>
</dbReference>
<feature type="compositionally biased region" description="Basic and acidic residues" evidence="1">
    <location>
        <begin position="242"/>
        <end position="256"/>
    </location>
</feature>
<protein>
    <submittedName>
        <fullName evidence="2">Uncharacterized protein</fullName>
    </submittedName>
</protein>
<feature type="region of interest" description="Disordered" evidence="1">
    <location>
        <begin position="237"/>
        <end position="256"/>
    </location>
</feature>
<comment type="caution">
    <text evidence="2">The sequence shown here is derived from an EMBL/GenBank/DDBJ whole genome shotgun (WGS) entry which is preliminary data.</text>
</comment>
<dbReference type="Proteomes" id="UP000236182">
    <property type="component" value="Unassembled WGS sequence"/>
</dbReference>
<keyword evidence="3" id="KW-1185">Reference proteome</keyword>
<organism evidence="2 3">
    <name type="scientific">Chryseobacterium oncorhynchi</name>
    <dbReference type="NCBI Taxonomy" id="741074"/>
    <lineage>
        <taxon>Bacteria</taxon>
        <taxon>Pseudomonadati</taxon>
        <taxon>Bacteroidota</taxon>
        <taxon>Flavobacteriia</taxon>
        <taxon>Flavobacteriales</taxon>
        <taxon>Weeksellaceae</taxon>
        <taxon>Chryseobacterium group</taxon>
        <taxon>Chryseobacterium</taxon>
    </lineage>
</organism>
<evidence type="ECO:0000313" key="2">
    <source>
        <dbReference type="EMBL" id="PWN67597.1"/>
    </source>
</evidence>
<reference evidence="2" key="1">
    <citation type="submission" date="2018-04" db="EMBL/GenBank/DDBJ databases">
        <title>Draft Genome Sequences of Chryseobacterium lactis NCTC11390T isolated from milk, Chryseobacterium oncorhynchi 701B-08T from rainbow trout, and Chryseobacterium viscerum 687B-08T from diseased fish.</title>
        <authorList>
            <person name="Jeong J.-J."/>
            <person name="Lee Y.J."/>
            <person name="Pathiraja D."/>
            <person name="Park B."/>
            <person name="Choi I.-G."/>
            <person name="Kim K.D."/>
        </authorList>
    </citation>
    <scope>NUCLEOTIDE SEQUENCE [LARGE SCALE GENOMIC DNA]</scope>
    <source>
        <strain evidence="2">701B-08</strain>
    </source>
</reference>
<gene>
    <name evidence="2" type="ORF">C1638_003125</name>
</gene>
<accession>A0A316X212</accession>
<name>A0A316X212_9FLAO</name>